<proteinExistence type="predicted"/>
<gene>
    <name evidence="1" type="ORF">K0H07_20620</name>
</gene>
<reference evidence="1" key="1">
    <citation type="submission" date="2021-07" db="EMBL/GenBank/DDBJ databases">
        <title>Comparative genomics of Bacteroides fragilis group isolates reveals species-dependent resistance mechanisms and validates clinical tools for resistance prediction.</title>
        <authorList>
            <person name="Wallace M.J."/>
            <person name="Jean S."/>
            <person name="Wallace M.A."/>
            <person name="Carey-Ann B.D."/>
            <person name="Dantas G."/>
        </authorList>
    </citation>
    <scope>NUCLEOTIDE SEQUENCE</scope>
    <source>
        <strain evidence="1">BJH_160</strain>
    </source>
</reference>
<comment type="caution">
    <text evidence="1">The sequence shown here is derived from an EMBL/GenBank/DDBJ whole genome shotgun (WGS) entry which is preliminary data.</text>
</comment>
<dbReference type="EMBL" id="JAHYQA010000014">
    <property type="protein sequence ID" value="MCE9239550.1"/>
    <property type="molecule type" value="Genomic_DNA"/>
</dbReference>
<dbReference type="Proteomes" id="UP001200544">
    <property type="component" value="Unassembled WGS sequence"/>
</dbReference>
<dbReference type="AlphaFoldDB" id="A0AAW4ZFN3"/>
<evidence type="ECO:0000313" key="1">
    <source>
        <dbReference type="EMBL" id="MCE9239550.1"/>
    </source>
</evidence>
<evidence type="ECO:0000313" key="2">
    <source>
        <dbReference type="Proteomes" id="UP001200544"/>
    </source>
</evidence>
<accession>A0AAW4ZFN3</accession>
<protein>
    <submittedName>
        <fullName evidence="1">Uncharacterized protein</fullName>
    </submittedName>
</protein>
<name>A0AAW4ZFN3_BACT4</name>
<sequence length="115" mass="13057">MGGQADNVLGVFGCQGRRAFLHPGFECAVLLTICSQCRVQIMLRNRPRHALFVWFMRFVGPQYQRAGHKEVGPGVSRNDVFLVEVVIGHFYPRAVRVDAENHLAIYRVSHRACFT</sequence>
<organism evidence="1 2">
    <name type="scientific">Bacteroides thetaiotaomicron</name>
    <dbReference type="NCBI Taxonomy" id="818"/>
    <lineage>
        <taxon>Bacteria</taxon>
        <taxon>Pseudomonadati</taxon>
        <taxon>Bacteroidota</taxon>
        <taxon>Bacteroidia</taxon>
        <taxon>Bacteroidales</taxon>
        <taxon>Bacteroidaceae</taxon>
        <taxon>Bacteroides</taxon>
    </lineage>
</organism>